<comment type="similarity">
    <text evidence="2">Belongs to the BexD/CtrA/VexA family.</text>
</comment>
<organism evidence="17 18">
    <name type="scientific">Enhygromyxa salina</name>
    <dbReference type="NCBI Taxonomy" id="215803"/>
    <lineage>
        <taxon>Bacteria</taxon>
        <taxon>Pseudomonadati</taxon>
        <taxon>Myxococcota</taxon>
        <taxon>Polyangia</taxon>
        <taxon>Nannocystales</taxon>
        <taxon>Nannocystaceae</taxon>
        <taxon>Enhygromyxa</taxon>
    </lineage>
</organism>
<evidence type="ECO:0000259" key="15">
    <source>
        <dbReference type="Pfam" id="PF02563"/>
    </source>
</evidence>
<evidence type="ECO:0000256" key="8">
    <source>
        <dbReference type="ARBA" id="ARBA00023047"/>
    </source>
</evidence>
<evidence type="ECO:0000256" key="2">
    <source>
        <dbReference type="ARBA" id="ARBA00009450"/>
    </source>
</evidence>
<evidence type="ECO:0000256" key="1">
    <source>
        <dbReference type="ARBA" id="ARBA00004571"/>
    </source>
</evidence>
<keyword evidence="12" id="KW-0564">Palmitate</keyword>
<keyword evidence="9" id="KW-0406">Ion transport</keyword>
<dbReference type="GO" id="GO:0015288">
    <property type="term" value="F:porin activity"/>
    <property type="evidence" value="ECO:0007669"/>
    <property type="project" value="UniProtKB-KW"/>
</dbReference>
<dbReference type="GO" id="GO:0015159">
    <property type="term" value="F:polysaccharide transmembrane transporter activity"/>
    <property type="evidence" value="ECO:0007669"/>
    <property type="project" value="InterPro"/>
</dbReference>
<keyword evidence="14" id="KW-0449">Lipoprotein</keyword>
<dbReference type="PANTHER" id="PTHR33619">
    <property type="entry name" value="POLYSACCHARIDE EXPORT PROTEIN GFCE-RELATED"/>
    <property type="match status" value="1"/>
</dbReference>
<evidence type="ECO:0000256" key="5">
    <source>
        <dbReference type="ARBA" id="ARBA00022597"/>
    </source>
</evidence>
<dbReference type="Pfam" id="PF22461">
    <property type="entry name" value="SLBB_2"/>
    <property type="match status" value="1"/>
</dbReference>
<dbReference type="AlphaFoldDB" id="A0A2S9XU20"/>
<proteinExistence type="inferred from homology"/>
<evidence type="ECO:0000256" key="3">
    <source>
        <dbReference type="ARBA" id="ARBA00022448"/>
    </source>
</evidence>
<comment type="subcellular location">
    <subcellularLocation>
        <location evidence="1">Cell outer membrane</location>
        <topology evidence="1">Multi-pass membrane protein</topology>
    </subcellularLocation>
</comment>
<keyword evidence="11" id="KW-0472">Membrane</keyword>
<evidence type="ECO:0000256" key="14">
    <source>
        <dbReference type="ARBA" id="ARBA00023288"/>
    </source>
</evidence>
<dbReference type="Gene3D" id="3.10.560.10">
    <property type="entry name" value="Outer membrane lipoprotein wza domain like"/>
    <property type="match status" value="1"/>
</dbReference>
<evidence type="ECO:0000256" key="6">
    <source>
        <dbReference type="ARBA" id="ARBA00022692"/>
    </source>
</evidence>
<comment type="caution">
    <text evidence="17">The sequence shown here is derived from an EMBL/GenBank/DDBJ whole genome shotgun (WGS) entry which is preliminary data.</text>
</comment>
<dbReference type="PROSITE" id="PS51257">
    <property type="entry name" value="PROKAR_LIPOPROTEIN"/>
    <property type="match status" value="1"/>
</dbReference>
<keyword evidence="10" id="KW-0626">Porin</keyword>
<gene>
    <name evidence="17" type="primary">kpsD</name>
    <name evidence="17" type="ORF">ENSA7_71670</name>
</gene>
<evidence type="ECO:0000256" key="9">
    <source>
        <dbReference type="ARBA" id="ARBA00023065"/>
    </source>
</evidence>
<sequence length="198" mass="21212">MRRFSAWLLGVLLVVLAGGCFEPDHSLIPPAQPVEVTSGLTAGDVFEVRVFGEEDIGGTFQVQDDGTIDFPLIGRVDVTDKTQAALAALLEQQLGDGYLRSPHVTVVLTSRENLEVSVLGQVTRPGTFPYAEKLTLVQAISEAGGLNELAHARRVKLTRKGPTGVGTYEVSIKAITEGREPDLLLQPGDIIFVPLAPI</sequence>
<keyword evidence="7" id="KW-0732">Signal</keyword>
<dbReference type="GO" id="GO:0046930">
    <property type="term" value="C:pore complex"/>
    <property type="evidence" value="ECO:0007669"/>
    <property type="project" value="UniProtKB-KW"/>
</dbReference>
<reference evidence="17 18" key="1">
    <citation type="submission" date="2018-03" db="EMBL/GenBank/DDBJ databases">
        <title>Draft Genome Sequences of the Obligatory Marine Myxobacteria Enhygromyxa salina SWB007.</title>
        <authorList>
            <person name="Poehlein A."/>
            <person name="Moghaddam J.A."/>
            <person name="Harms H."/>
            <person name="Alanjari M."/>
            <person name="Koenig G.M."/>
            <person name="Daniel R."/>
            <person name="Schaeberle T.F."/>
        </authorList>
    </citation>
    <scope>NUCLEOTIDE SEQUENCE [LARGE SCALE GENOMIC DNA]</scope>
    <source>
        <strain evidence="17 18">SWB007</strain>
    </source>
</reference>
<evidence type="ECO:0000256" key="10">
    <source>
        <dbReference type="ARBA" id="ARBA00023114"/>
    </source>
</evidence>
<accession>A0A2S9XU20</accession>
<feature type="domain" description="Polysaccharide export protein N-terminal" evidence="15">
    <location>
        <begin position="40"/>
        <end position="108"/>
    </location>
</feature>
<evidence type="ECO:0000256" key="12">
    <source>
        <dbReference type="ARBA" id="ARBA00023139"/>
    </source>
</evidence>
<dbReference type="EMBL" id="PVNL01000135">
    <property type="protein sequence ID" value="PRP96352.1"/>
    <property type="molecule type" value="Genomic_DNA"/>
</dbReference>
<dbReference type="Pfam" id="PF02563">
    <property type="entry name" value="Poly_export"/>
    <property type="match status" value="1"/>
</dbReference>
<dbReference type="RefSeq" id="WP_106093949.1">
    <property type="nucleotide sequence ID" value="NZ_PVNL01000135.1"/>
</dbReference>
<evidence type="ECO:0000259" key="16">
    <source>
        <dbReference type="Pfam" id="PF22461"/>
    </source>
</evidence>
<dbReference type="PANTHER" id="PTHR33619:SF3">
    <property type="entry name" value="POLYSACCHARIDE EXPORT PROTEIN GFCE-RELATED"/>
    <property type="match status" value="1"/>
</dbReference>
<keyword evidence="5" id="KW-0762">Sugar transport</keyword>
<dbReference type="InterPro" id="IPR054765">
    <property type="entry name" value="SLBB_dom"/>
</dbReference>
<evidence type="ECO:0000313" key="18">
    <source>
        <dbReference type="Proteomes" id="UP000238823"/>
    </source>
</evidence>
<evidence type="ECO:0000256" key="4">
    <source>
        <dbReference type="ARBA" id="ARBA00022452"/>
    </source>
</evidence>
<keyword evidence="4" id="KW-1134">Transmembrane beta strand</keyword>
<dbReference type="InterPro" id="IPR049712">
    <property type="entry name" value="Poly_export"/>
</dbReference>
<dbReference type="InterPro" id="IPR003715">
    <property type="entry name" value="Poly_export_N"/>
</dbReference>
<keyword evidence="3" id="KW-0813">Transport</keyword>
<dbReference type="Proteomes" id="UP000238823">
    <property type="component" value="Unassembled WGS sequence"/>
</dbReference>
<dbReference type="OrthoDB" id="193635at2"/>
<evidence type="ECO:0000256" key="7">
    <source>
        <dbReference type="ARBA" id="ARBA00022729"/>
    </source>
</evidence>
<keyword evidence="8" id="KW-0625">Polysaccharide transport</keyword>
<dbReference type="GO" id="GO:0009279">
    <property type="term" value="C:cell outer membrane"/>
    <property type="evidence" value="ECO:0007669"/>
    <property type="project" value="UniProtKB-SubCell"/>
</dbReference>
<feature type="domain" description="SLBB" evidence="16">
    <location>
        <begin position="116"/>
        <end position="193"/>
    </location>
</feature>
<dbReference type="GO" id="GO:0006811">
    <property type="term" value="P:monoatomic ion transport"/>
    <property type="evidence" value="ECO:0007669"/>
    <property type="project" value="UniProtKB-KW"/>
</dbReference>
<keyword evidence="6" id="KW-0812">Transmembrane</keyword>
<evidence type="ECO:0000256" key="11">
    <source>
        <dbReference type="ARBA" id="ARBA00023136"/>
    </source>
</evidence>
<protein>
    <submittedName>
        <fullName evidence="17">Polysialic acid transport protein KpsD</fullName>
    </submittedName>
</protein>
<name>A0A2S9XU20_9BACT</name>
<evidence type="ECO:0000256" key="13">
    <source>
        <dbReference type="ARBA" id="ARBA00023237"/>
    </source>
</evidence>
<evidence type="ECO:0000313" key="17">
    <source>
        <dbReference type="EMBL" id="PRP96352.1"/>
    </source>
</evidence>
<keyword evidence="13" id="KW-0998">Cell outer membrane</keyword>